<evidence type="ECO:0000256" key="2">
    <source>
        <dbReference type="ARBA" id="ARBA00022475"/>
    </source>
</evidence>
<gene>
    <name evidence="7" type="ORF">JE024_26090</name>
</gene>
<evidence type="ECO:0000313" key="8">
    <source>
        <dbReference type="Proteomes" id="UP000664109"/>
    </source>
</evidence>
<evidence type="ECO:0000256" key="6">
    <source>
        <dbReference type="SAM" id="Phobius"/>
    </source>
</evidence>
<dbReference type="CDD" id="cd06173">
    <property type="entry name" value="MFS_MefA_like"/>
    <property type="match status" value="1"/>
</dbReference>
<dbReference type="EMBL" id="JAFEJA010000001">
    <property type="protein sequence ID" value="MBM9622147.1"/>
    <property type="molecule type" value="Genomic_DNA"/>
</dbReference>
<comment type="subcellular location">
    <subcellularLocation>
        <location evidence="1">Cell membrane</location>
        <topology evidence="1">Multi-pass membrane protein</topology>
    </subcellularLocation>
</comment>
<reference evidence="7 8" key="1">
    <citation type="journal article" date="2016" name="Arch. Microbiol.">
        <title>Streptomyces zhihengii sp. nov., isolated from rhizospheric soil of Psammosilene tunicoides.</title>
        <authorList>
            <person name="Huang M.J."/>
            <person name="Fei J.J."/>
            <person name="Salam N."/>
            <person name="Kim C.J."/>
            <person name="Hozzein W.N."/>
            <person name="Xiao M."/>
            <person name="Huang H.Q."/>
            <person name="Li W.J."/>
        </authorList>
    </citation>
    <scope>NUCLEOTIDE SEQUENCE [LARGE SCALE GENOMIC DNA]</scope>
    <source>
        <strain evidence="7 8">YIM T102</strain>
    </source>
</reference>
<dbReference type="InterPro" id="IPR011701">
    <property type="entry name" value="MFS"/>
</dbReference>
<evidence type="ECO:0000256" key="5">
    <source>
        <dbReference type="ARBA" id="ARBA00023136"/>
    </source>
</evidence>
<accession>A0ABS2UX44</accession>
<dbReference type="SUPFAM" id="SSF103473">
    <property type="entry name" value="MFS general substrate transporter"/>
    <property type="match status" value="1"/>
</dbReference>
<feature type="transmembrane region" description="Helical" evidence="6">
    <location>
        <begin position="159"/>
        <end position="177"/>
    </location>
</feature>
<feature type="transmembrane region" description="Helical" evidence="6">
    <location>
        <begin position="343"/>
        <end position="369"/>
    </location>
</feature>
<organism evidence="7 8">
    <name type="scientific">Streptomyces zhihengii</name>
    <dbReference type="NCBI Taxonomy" id="1818004"/>
    <lineage>
        <taxon>Bacteria</taxon>
        <taxon>Bacillati</taxon>
        <taxon>Actinomycetota</taxon>
        <taxon>Actinomycetes</taxon>
        <taxon>Kitasatosporales</taxon>
        <taxon>Streptomycetaceae</taxon>
        <taxon>Streptomyces</taxon>
    </lineage>
</organism>
<feature type="transmembrane region" description="Helical" evidence="6">
    <location>
        <begin position="282"/>
        <end position="303"/>
    </location>
</feature>
<keyword evidence="2" id="KW-1003">Cell membrane</keyword>
<name>A0ABS2UX44_9ACTN</name>
<evidence type="ECO:0000256" key="4">
    <source>
        <dbReference type="ARBA" id="ARBA00022989"/>
    </source>
</evidence>
<dbReference type="PANTHER" id="PTHR23513">
    <property type="entry name" value="INTEGRAL MEMBRANE EFFLUX PROTEIN-RELATED"/>
    <property type="match status" value="1"/>
</dbReference>
<comment type="caution">
    <text evidence="7">The sequence shown here is derived from an EMBL/GenBank/DDBJ whole genome shotgun (WGS) entry which is preliminary data.</text>
</comment>
<feature type="transmembrane region" description="Helical" evidence="6">
    <location>
        <begin position="375"/>
        <end position="395"/>
    </location>
</feature>
<sequence>MLRWLGAYGLSATGDSVYHVALTWAATRGGSAAEAGAVLAAGAVPRALLMLGGGVLADRVGPRTVVVVSDTARCLVVLGLAALLWLATPGLWVLAAVAVVFGVLDAVFMPAVGALPPRIASRGQLARVQGLRGLAGRGATVAGAPLGGAATALSGAPAAFAAAAALFALSLPLLLTLRIAPLPPPDTAPPPGPARTGRLKRLAGDLGDGLRHVRGHRVLGPLIVVIAVSDLGFVGPLGVGLALLAEARGWGAPGLGWLLAGFAAGSAAASLLLAVRGRIPRAGLVMGLALVTGSAAIAALALVPGLPAAVAVAALVGVLTGVSGSLCGALLQTASDPAHLGRVTSLATFVSLGLAPLSFPLTGAAVGLWGTTPVFAVSALVCAAGAVYGLCSAHLRRAELPH</sequence>
<evidence type="ECO:0000256" key="3">
    <source>
        <dbReference type="ARBA" id="ARBA00022692"/>
    </source>
</evidence>
<keyword evidence="4 6" id="KW-1133">Transmembrane helix</keyword>
<dbReference type="Pfam" id="PF07690">
    <property type="entry name" value="MFS_1"/>
    <property type="match status" value="1"/>
</dbReference>
<protein>
    <submittedName>
        <fullName evidence="7">MFS transporter</fullName>
    </submittedName>
</protein>
<keyword evidence="3 6" id="KW-0812">Transmembrane</keyword>
<feature type="transmembrane region" description="Helical" evidence="6">
    <location>
        <begin position="218"/>
        <end position="243"/>
    </location>
</feature>
<keyword evidence="8" id="KW-1185">Reference proteome</keyword>
<feature type="transmembrane region" description="Helical" evidence="6">
    <location>
        <begin position="309"/>
        <end position="331"/>
    </location>
</feature>
<evidence type="ECO:0000313" key="7">
    <source>
        <dbReference type="EMBL" id="MBM9622147.1"/>
    </source>
</evidence>
<evidence type="ECO:0000256" key="1">
    <source>
        <dbReference type="ARBA" id="ARBA00004651"/>
    </source>
</evidence>
<feature type="transmembrane region" description="Helical" evidence="6">
    <location>
        <begin position="255"/>
        <end position="275"/>
    </location>
</feature>
<dbReference type="Proteomes" id="UP000664109">
    <property type="component" value="Unassembled WGS sequence"/>
</dbReference>
<dbReference type="PANTHER" id="PTHR23513:SF17">
    <property type="entry name" value="MEMBRANE PROTEIN"/>
    <property type="match status" value="1"/>
</dbReference>
<feature type="transmembrane region" description="Helical" evidence="6">
    <location>
        <begin position="35"/>
        <end position="57"/>
    </location>
</feature>
<proteinExistence type="predicted"/>
<keyword evidence="5 6" id="KW-0472">Membrane</keyword>
<dbReference type="InterPro" id="IPR036259">
    <property type="entry name" value="MFS_trans_sf"/>
</dbReference>
<dbReference type="Gene3D" id="1.20.1250.20">
    <property type="entry name" value="MFS general substrate transporter like domains"/>
    <property type="match status" value="1"/>
</dbReference>